<evidence type="ECO:0000256" key="7">
    <source>
        <dbReference type="RuleBase" id="RU361158"/>
    </source>
</evidence>
<comment type="catalytic activity">
    <reaction evidence="6">
        <text>a chalcone = a flavanone.</text>
        <dbReference type="EC" id="5.5.1.6"/>
    </reaction>
</comment>
<comment type="pathway">
    <text evidence="1">Secondary metabolite biosynthesis; flavonoid biosynthesis.</text>
</comment>
<evidence type="ECO:0000256" key="6">
    <source>
        <dbReference type="ARBA" id="ARBA00034056"/>
    </source>
</evidence>
<reference evidence="10" key="2">
    <citation type="submission" date="2025-08" db="UniProtKB">
        <authorList>
            <consortium name="RefSeq"/>
        </authorList>
    </citation>
    <scope>IDENTIFICATION</scope>
    <source>
        <tissue evidence="10">Leaves</tissue>
    </source>
</reference>
<accession>A0A6P6WVZ2</accession>
<dbReference type="InterPro" id="IPR016087">
    <property type="entry name" value="Chalcone_isomerase"/>
</dbReference>
<keyword evidence="3" id="KW-0413">Isomerase</keyword>
<protein>
    <recommendedName>
        <fullName evidence="7">Chalcone-flavonone isomerase family protein</fullName>
    </recommendedName>
</protein>
<dbReference type="SUPFAM" id="SSF54626">
    <property type="entry name" value="Chalcone isomerase"/>
    <property type="match status" value="1"/>
</dbReference>
<dbReference type="GeneID" id="113736092"/>
<sequence length="225" mass="24616">MILMAPAFCVSEVEVEGHVFPSSMKPSGSNGTFFLGGAGYRGLEIQGKFIKFSLPGVYLEETAIPSLATKWKGKTAEELMESVEFFRDIITGPFEKFISLTFLKPLTGEEFSKKVSEDCADYLKVIGSYTDAEDKAIEKFHDIFKNESFQPGDSILYSQSPLGSLRISFSKHDSIPEVSSGVVENKLLSETVLECIIGRDGVSPSTRKSLAVRVSDLLKVSDSAS</sequence>
<evidence type="ECO:0000256" key="4">
    <source>
        <dbReference type="ARBA" id="ARBA00023241"/>
    </source>
</evidence>
<dbReference type="Gene3D" id="3.50.70.10">
    <property type="match status" value="1"/>
</dbReference>
<proteinExistence type="inferred from homology"/>
<dbReference type="PANTHER" id="PTHR28039">
    <property type="entry name" value="CHALCONE--FLAVONONE ISOMERASE 1-RELATED"/>
    <property type="match status" value="1"/>
</dbReference>
<evidence type="ECO:0000256" key="1">
    <source>
        <dbReference type="ARBA" id="ARBA00004966"/>
    </source>
</evidence>
<comment type="function">
    <text evidence="5">Catalyzes the intramolecular cyclization of bicyclic chalcones into tricyclic (S)-flavanones. Responsible for the isomerization of 4,2',4',6'-tetrahydroxychalcone (also termed chalcone) into naringenin.</text>
</comment>
<comment type="similarity">
    <text evidence="2 7">Belongs to the chalcone isomerase family.</text>
</comment>
<keyword evidence="9" id="KW-1185">Reference proteome</keyword>
<dbReference type="RefSeq" id="XP_027118831.1">
    <property type="nucleotide sequence ID" value="XM_027263030.2"/>
</dbReference>
<dbReference type="InterPro" id="IPR016088">
    <property type="entry name" value="Chalcone_isomerase_3-sand"/>
</dbReference>
<dbReference type="InterPro" id="IPR036298">
    <property type="entry name" value="Chalcone_isomerase_sf"/>
</dbReference>
<dbReference type="AlphaFoldDB" id="A0A6P6WVZ2"/>
<dbReference type="PANTHER" id="PTHR28039:SF8">
    <property type="entry name" value="CHALCONE--FLAVANONE ISOMERASE 1-RELATED"/>
    <property type="match status" value="1"/>
</dbReference>
<evidence type="ECO:0000256" key="2">
    <source>
        <dbReference type="ARBA" id="ARBA00007166"/>
    </source>
</evidence>
<name>A0A6P6WVZ2_COFAR</name>
<evidence type="ECO:0000259" key="8">
    <source>
        <dbReference type="Pfam" id="PF02431"/>
    </source>
</evidence>
<reference evidence="9" key="1">
    <citation type="journal article" date="2025" name="Foods">
        <title>Unveiling the Microbial Signatures of Arabica Coffee Cherries: Insights into Ripeness Specific Diversity, Functional Traits, and Implications for Quality and Safety.</title>
        <authorList>
            <consortium name="RefSeq"/>
            <person name="Tenea G.N."/>
            <person name="Cifuentes V."/>
            <person name="Reyes P."/>
            <person name="Cevallos-Vallejos M."/>
        </authorList>
    </citation>
    <scope>NUCLEOTIDE SEQUENCE [LARGE SCALE GENOMIC DNA]</scope>
</reference>
<dbReference type="Proteomes" id="UP001652660">
    <property type="component" value="Chromosome 3c"/>
</dbReference>
<dbReference type="OrthoDB" id="1903537at2759"/>
<dbReference type="InterPro" id="IPR044164">
    <property type="entry name" value="CFI"/>
</dbReference>
<gene>
    <name evidence="10" type="primary">LOC113736092</name>
</gene>
<organism evidence="9 10">
    <name type="scientific">Coffea arabica</name>
    <name type="common">Arabian coffee</name>
    <dbReference type="NCBI Taxonomy" id="13443"/>
    <lineage>
        <taxon>Eukaryota</taxon>
        <taxon>Viridiplantae</taxon>
        <taxon>Streptophyta</taxon>
        <taxon>Embryophyta</taxon>
        <taxon>Tracheophyta</taxon>
        <taxon>Spermatophyta</taxon>
        <taxon>Magnoliopsida</taxon>
        <taxon>eudicotyledons</taxon>
        <taxon>Gunneridae</taxon>
        <taxon>Pentapetalae</taxon>
        <taxon>asterids</taxon>
        <taxon>lamiids</taxon>
        <taxon>Gentianales</taxon>
        <taxon>Rubiaceae</taxon>
        <taxon>Ixoroideae</taxon>
        <taxon>Gardenieae complex</taxon>
        <taxon>Bertiereae - Coffeeae clade</taxon>
        <taxon>Coffeeae</taxon>
        <taxon>Coffea</taxon>
    </lineage>
</organism>
<keyword evidence="4" id="KW-0284">Flavonoid biosynthesis</keyword>
<dbReference type="UniPathway" id="UPA00154"/>
<evidence type="ECO:0000313" key="9">
    <source>
        <dbReference type="Proteomes" id="UP001652660"/>
    </source>
</evidence>
<dbReference type="GO" id="GO:0045430">
    <property type="term" value="F:chalcone isomerase activity"/>
    <property type="evidence" value="ECO:0007669"/>
    <property type="project" value="UniProtKB-EC"/>
</dbReference>
<dbReference type="InterPro" id="IPR016089">
    <property type="entry name" value="Chalcone_isomerase_bundle_sf"/>
</dbReference>
<dbReference type="Gene3D" id="1.10.890.20">
    <property type="match status" value="1"/>
</dbReference>
<evidence type="ECO:0000256" key="5">
    <source>
        <dbReference type="ARBA" id="ARBA00025429"/>
    </source>
</evidence>
<evidence type="ECO:0000313" key="10">
    <source>
        <dbReference type="RefSeq" id="XP_027118831.1"/>
    </source>
</evidence>
<dbReference type="Pfam" id="PF02431">
    <property type="entry name" value="Chalcone"/>
    <property type="match status" value="1"/>
</dbReference>
<evidence type="ECO:0000256" key="3">
    <source>
        <dbReference type="ARBA" id="ARBA00023235"/>
    </source>
</evidence>
<dbReference type="GO" id="GO:0009813">
    <property type="term" value="P:flavonoid biosynthetic process"/>
    <property type="evidence" value="ECO:0007669"/>
    <property type="project" value="UniProtKB-UniPathway"/>
</dbReference>
<feature type="domain" description="Chalcone isomerase" evidence="8">
    <location>
        <begin position="15"/>
        <end position="217"/>
    </location>
</feature>